<keyword evidence="7" id="KW-1185">Reference proteome</keyword>
<dbReference type="Gene3D" id="3.20.20.30">
    <property type="entry name" value="Luciferase-like domain"/>
    <property type="match status" value="1"/>
</dbReference>
<dbReference type="AlphaFoldDB" id="A0A7J5BCT3"/>
<proteinExistence type="predicted"/>
<evidence type="ECO:0000313" key="6">
    <source>
        <dbReference type="EMBL" id="KAB1644000.1"/>
    </source>
</evidence>
<dbReference type="PANTHER" id="PTHR30011">
    <property type="entry name" value="ALKANESULFONATE MONOOXYGENASE-RELATED"/>
    <property type="match status" value="1"/>
</dbReference>
<dbReference type="SUPFAM" id="SSF51679">
    <property type="entry name" value="Bacterial luciferase-like"/>
    <property type="match status" value="1"/>
</dbReference>
<comment type="caution">
    <text evidence="6">The sequence shown here is derived from an EMBL/GenBank/DDBJ whole genome shotgun (WGS) entry which is preliminary data.</text>
</comment>
<evidence type="ECO:0000256" key="2">
    <source>
        <dbReference type="ARBA" id="ARBA00022643"/>
    </source>
</evidence>
<dbReference type="InterPro" id="IPR011251">
    <property type="entry name" value="Luciferase-like_dom"/>
</dbReference>
<dbReference type="OrthoDB" id="3265338at2"/>
<organism evidence="6 7">
    <name type="scientific">Gulosibacter chungangensis</name>
    <dbReference type="NCBI Taxonomy" id="979746"/>
    <lineage>
        <taxon>Bacteria</taxon>
        <taxon>Bacillati</taxon>
        <taxon>Actinomycetota</taxon>
        <taxon>Actinomycetes</taxon>
        <taxon>Micrococcales</taxon>
        <taxon>Microbacteriaceae</taxon>
        <taxon>Gulosibacter</taxon>
    </lineage>
</organism>
<keyword evidence="4" id="KW-0503">Monooxygenase</keyword>
<evidence type="ECO:0000256" key="4">
    <source>
        <dbReference type="ARBA" id="ARBA00023033"/>
    </source>
</evidence>
<evidence type="ECO:0000256" key="3">
    <source>
        <dbReference type="ARBA" id="ARBA00023002"/>
    </source>
</evidence>
<keyword evidence="3" id="KW-0560">Oxidoreductase</keyword>
<accession>A0A7J5BCT3</accession>
<dbReference type="Proteomes" id="UP000433493">
    <property type="component" value="Unassembled WGS sequence"/>
</dbReference>
<keyword evidence="1" id="KW-0285">Flavoprotein</keyword>
<evidence type="ECO:0000313" key="7">
    <source>
        <dbReference type="Proteomes" id="UP000433493"/>
    </source>
</evidence>
<feature type="domain" description="Luciferase-like" evidence="5">
    <location>
        <begin position="31"/>
        <end position="301"/>
    </location>
</feature>
<dbReference type="InterPro" id="IPR051260">
    <property type="entry name" value="Diverse_substr_monoxygenases"/>
</dbReference>
<sequence>MTKTAFGLALGIDGVGWHPAAERTDAASRPADPKFWSRIIGQAENAGFDLATFEDQLELPAGSGHSARFDSFSLASWLAPQTSRIGLVPAATTATQEPFHIATATQTLDFTSSGRAGLRLRIGLYPEELRAAGRKPLFKSTEEFLQLEPAEQQRNYYEGFEEGWEFAQIVRLLWDSWQDDAEIRDVATGRFLDAERIHNPDFQGDYFSVFGASITPRSPQGQPPVFALAHQEVPYEFASAAADVAFITPFDEADLIRRREGAEAAAKRVGREGTPLQIWPDIAVSVGEEGQNRLDELNEVLGEEFVTDTGIFAGTAGELVELIVSWHEQGLHGARLRPLSTSADLAVLADEVLPKLHSAGIAPADATAATLRARLGLPIAENRFVGTAPFTADFHAAKETLA</sequence>
<dbReference type="InterPro" id="IPR036661">
    <property type="entry name" value="Luciferase-like_sf"/>
</dbReference>
<dbReference type="GO" id="GO:0016705">
    <property type="term" value="F:oxidoreductase activity, acting on paired donors, with incorporation or reduction of molecular oxygen"/>
    <property type="evidence" value="ECO:0007669"/>
    <property type="project" value="InterPro"/>
</dbReference>
<name>A0A7J5BCT3_9MICO</name>
<dbReference type="RefSeq" id="WP_158051504.1">
    <property type="nucleotide sequence ID" value="NZ_WBKB01000002.1"/>
</dbReference>
<keyword evidence="2" id="KW-0288">FMN</keyword>
<reference evidence="6 7" key="1">
    <citation type="submission" date="2019-09" db="EMBL/GenBank/DDBJ databases">
        <title>Phylogeny of genus Pseudoclavibacter and closely related genus.</title>
        <authorList>
            <person name="Li Y."/>
        </authorList>
    </citation>
    <scope>NUCLEOTIDE SEQUENCE [LARGE SCALE GENOMIC DNA]</scope>
    <source>
        <strain evidence="6 7">KCTC 13959</strain>
    </source>
</reference>
<evidence type="ECO:0000259" key="5">
    <source>
        <dbReference type="Pfam" id="PF00296"/>
    </source>
</evidence>
<evidence type="ECO:0000256" key="1">
    <source>
        <dbReference type="ARBA" id="ARBA00022630"/>
    </source>
</evidence>
<dbReference type="EMBL" id="WBKB01000002">
    <property type="protein sequence ID" value="KAB1644000.1"/>
    <property type="molecule type" value="Genomic_DNA"/>
</dbReference>
<protein>
    <submittedName>
        <fullName evidence="6">LLM class flavin-dependent oxidoreductase</fullName>
    </submittedName>
</protein>
<gene>
    <name evidence="6" type="ORF">F8O05_04155</name>
</gene>
<dbReference type="PANTHER" id="PTHR30011:SF16">
    <property type="entry name" value="C2H2 FINGER DOMAIN TRANSCRIPTION FACTOR (EUROFUNG)-RELATED"/>
    <property type="match status" value="1"/>
</dbReference>
<dbReference type="Pfam" id="PF00296">
    <property type="entry name" value="Bac_luciferase"/>
    <property type="match status" value="1"/>
</dbReference>
<dbReference type="GO" id="GO:0004497">
    <property type="term" value="F:monooxygenase activity"/>
    <property type="evidence" value="ECO:0007669"/>
    <property type="project" value="UniProtKB-KW"/>
</dbReference>